<evidence type="ECO:0000259" key="2">
    <source>
        <dbReference type="Pfam" id="PF13550"/>
    </source>
</evidence>
<dbReference type="Pfam" id="PF13550">
    <property type="entry name" value="Phage-tail_3"/>
    <property type="match status" value="1"/>
</dbReference>
<reference evidence="3" key="1">
    <citation type="submission" date="2021-03" db="EMBL/GenBank/DDBJ databases">
        <title>Genome sequencing and assembly of Tianweitania sediminis.</title>
        <authorList>
            <person name="Chhetri G."/>
        </authorList>
    </citation>
    <scope>NUCLEOTIDE SEQUENCE</scope>
    <source>
        <strain evidence="3">Z8</strain>
    </source>
</reference>
<sequence>MAIFSGIAAAIGGVFSAVSGFIASSAIGAFVLQTAAGIGLNLLAKAIAGKPQEAQFSVQGKLQSGGDLPRSFILGLGATAGSLVYVNTWGEENKTPNAYLTQVIALSDLPVSGLAELWVNGEKVTIDWSNGTYEQGFPVLEYRTDETNNHLWVRFYDGNQVGPDAFLVNRVSSAERPWGSSRIGRGVAYAIVTAQINEELFSGFPQFKFALNGVKLYDPSRDSTRGGSGSHRLGTPSTWGGDGDHLPAVQAYNLLLGLKYNATWFYGLQSVAAARLPVADWIAQINKCRAPIAGPNGSEPTYRTGGEIQVAAPLADAIEAVLTGAQGRLAEIGGTYKIHVGAPDAPVASIDDGVILSTEPQSFSPFFGLADTINGVAATYPEPAEGWVPKPAPALYRADLEARDGNRRLMADVSLDLVPYPGQVQRLMKSALEEAQRARRHTIVLTPEYGVLEPGVDTIAWTSPRNGYITKHFRVDGVADRANLDVMVDLTEVDPNDYDWNQNTDYRTPVNGPVGPIRPAPQIIVDWYAEGAVLYDESGIARRAAIKLSWDGEQPDVAAVVFEVRLAATEEVIYRGRTDNPAAGSILISQNLLPLTAYGVRGRYEPRSSRPTLWSGWLPVTTPDIRLTDRDVYLPGMLEEIQQHILRMTEFATTGSRAAIERIRQLMLDEENEASSNFIDRKVIREEVELKIEDTRAFVGESIILAIGPDGVITAVLNEMSAEFETGLATVEQLVQTEVTRINGEIVATAQSIDVLEAHVGDVSASINIRAEATAGGPAGGARYAVQVQHGSANNFVSSALFLEATSGGLGYAGFVADRFYIANPTSPGSKFTPFVFQNGVMRVNAAVLASLIVGEIDAINIKAHSIDTDQLKVGGVDTSALALYAATTASVVTNNGTTSGSGWSTACQTSVSMPAGGGGTLFVLFACRIDVQSSDGSAFASIVARILINGSEYMTLVAGQSNGGTGNISGGAFSFVFPIAVGSGTFNVALQFSTTASTGASASASYSRLGVFGAKR</sequence>
<keyword evidence="4" id="KW-1185">Reference proteome</keyword>
<evidence type="ECO:0000259" key="1">
    <source>
        <dbReference type="Pfam" id="PF09327"/>
    </source>
</evidence>
<feature type="domain" description="Tip attachment protein J" evidence="2">
    <location>
        <begin position="316"/>
        <end position="478"/>
    </location>
</feature>
<feature type="domain" description="Tip attachment protein J central straight fiber" evidence="1">
    <location>
        <begin position="780"/>
        <end position="854"/>
    </location>
</feature>
<name>A0A8J7RME2_9HYPH</name>
<proteinExistence type="predicted"/>
<dbReference type="Pfam" id="PF09327">
    <property type="entry name" value="Phage_Tail_Tip"/>
    <property type="match status" value="1"/>
</dbReference>
<dbReference type="EMBL" id="JAGIYY010000002">
    <property type="protein sequence ID" value="MBP0438414.1"/>
    <property type="molecule type" value="Genomic_DNA"/>
</dbReference>
<gene>
    <name evidence="3" type="ORF">J5Y06_07115</name>
</gene>
<accession>A0A8J7RME2</accession>
<dbReference type="RefSeq" id="WP_209334460.1">
    <property type="nucleotide sequence ID" value="NZ_JAGIYY010000002.1"/>
</dbReference>
<dbReference type="Proteomes" id="UP000666240">
    <property type="component" value="Unassembled WGS sequence"/>
</dbReference>
<comment type="caution">
    <text evidence="3">The sequence shown here is derived from an EMBL/GenBank/DDBJ whole genome shotgun (WGS) entry which is preliminary data.</text>
</comment>
<dbReference type="InterPro" id="IPR015406">
    <property type="entry name" value="GpJ_CSF"/>
</dbReference>
<protein>
    <submittedName>
        <fullName evidence="3">Phage tail protein</fullName>
    </submittedName>
</protein>
<dbReference type="AlphaFoldDB" id="A0A8J7RME2"/>
<evidence type="ECO:0000313" key="3">
    <source>
        <dbReference type="EMBL" id="MBP0438414.1"/>
    </source>
</evidence>
<dbReference type="InterPro" id="IPR032876">
    <property type="entry name" value="J_dom"/>
</dbReference>
<evidence type="ECO:0000313" key="4">
    <source>
        <dbReference type="Proteomes" id="UP000666240"/>
    </source>
</evidence>
<organism evidence="3 4">
    <name type="scientific">Tianweitania sediminis</name>
    <dbReference type="NCBI Taxonomy" id="1502156"/>
    <lineage>
        <taxon>Bacteria</taxon>
        <taxon>Pseudomonadati</taxon>
        <taxon>Pseudomonadota</taxon>
        <taxon>Alphaproteobacteria</taxon>
        <taxon>Hyphomicrobiales</taxon>
        <taxon>Phyllobacteriaceae</taxon>
        <taxon>Tianweitania</taxon>
    </lineage>
</organism>